<dbReference type="Gene3D" id="3.40.630.30">
    <property type="match status" value="1"/>
</dbReference>
<dbReference type="PROSITE" id="PS51730">
    <property type="entry name" value="GNAT_ATAT"/>
    <property type="match status" value="1"/>
</dbReference>
<keyword evidence="1 3" id="KW-0808">Transferase</keyword>
<dbReference type="Gene3D" id="3.90.1290.10">
    <property type="entry name" value="Plakin repeat"/>
    <property type="match status" value="1"/>
</dbReference>
<dbReference type="GO" id="GO:0048666">
    <property type="term" value="P:neuron development"/>
    <property type="evidence" value="ECO:0007669"/>
    <property type="project" value="UniProtKB-UniRule"/>
</dbReference>
<accession>A0A814UNX7</accession>
<comment type="function">
    <text evidence="3">Specifically acetylates 'Lys-40' in alpha-tubulin on the lumenal side of microtubules. Promotes microtubule destabilization and accelerates microtubule dynamics; this activity may be independent of acetylation activity. Acetylates alpha-tubulin with a slow enzymatic rate, due to a catalytic site that is not optimized for acetyl transfer. Enters the microtubule through each end and diffuses quickly throughout the lumen of microtubules. Acetylates only long/old microtubules because of its slow acetylation rate since it does not have time to act on dynamically unstable microtubules before the enzyme is released.</text>
</comment>
<dbReference type="PANTHER" id="PTHR12327">
    <property type="entry name" value="ALPHA-TUBULIN N-ACETYLTRANSFERASE 1"/>
    <property type="match status" value="1"/>
</dbReference>
<proteinExistence type="inferred from homology"/>
<dbReference type="Pfam" id="PF00194">
    <property type="entry name" value="Carb_anhydrase"/>
    <property type="match status" value="1"/>
</dbReference>
<comment type="catalytic activity">
    <reaction evidence="3">
        <text>L-lysyl-[alpha-tubulin] + acetyl-CoA = N(6)-acetyl-L-lysyl-[alpha-tubulin] + CoA + H(+)</text>
        <dbReference type="Rhea" id="RHEA:15277"/>
        <dbReference type="Rhea" id="RHEA-COMP:11278"/>
        <dbReference type="Rhea" id="RHEA-COMP:11279"/>
        <dbReference type="ChEBI" id="CHEBI:15378"/>
        <dbReference type="ChEBI" id="CHEBI:29969"/>
        <dbReference type="ChEBI" id="CHEBI:57287"/>
        <dbReference type="ChEBI" id="CHEBI:57288"/>
        <dbReference type="ChEBI" id="CHEBI:61930"/>
        <dbReference type="EC" id="2.3.1.108"/>
    </reaction>
</comment>
<sequence>MQIQETKLDNLGSTYWEHYFPICGTGRFQSPINIQSEHLMFDKNLQRIEINAAGNVRELRNQFPLVSYLTIFPKKNSIVCFLLKIRGILRNDGRNLLIIFPLEHTADITITGGPLHYYYQPVELYIRLAPSGSGRGSEHQINNLSFNGEIQLVAFNKDLYKNYTQAQTSPKGIAILSSMLMSGGDSSADLRQILHQSEMLNHTRKQSSTNSDIDIDNINLKSLIAYSEEYLTYEGSLSWPGCYESVTWIIFNQYQLILNTYLQTLFDTLRFVSNHRINTRTSFGRNVRTNIGSKRWFPKNEDGSNFTQSTSSTCVPLNNLLHFQVDSNIGGDADQWEECYDLEFFELMPTLNATEKDFMMDVFDLTQHLQVRLVLNPFTKKFIDSDLAVTLGILCNGYYRNQYGGLIPLHIAAGKGLVQFSVNDETDREEMEIEYYPIEKEDHSQSMMATLVIRSVYDNRKNKTMISVKQALSQALIDTDTFLYRLTDTISLPLHAALYQGYILGEFRTTTQPNRPSVTTTIDQGNCSKTLVEKDTLFQQNSSKLISSSSISSIQSPIIPSVNEMTVFDELLKTMNSIVYSLDEFCQMVCITPYCELDSTGYIKNNETGSYHLLSDAIDLGLVTLKHIPDTDYISERQIYNEKKNDYQHSTFEHVDQDVNILSMNDTQQFSIKTCPFFSDSFVSDLLDQSDSQFYVNNHETHFTESTSKCSEVWRNYPSLSMRWVKHPTRSMGSAVGILKVGHKHLYVYDLNGQVHERTPLCVLDFYVHESKQRCGYGKKLFDEMLQFEKCKVRDLAIDRPSSKCLGFLQKHFNLTAPIHQVNNFVVFHGFFDNKHPNEPHTTSSKRSQNLGYRTQNIDNSTHLNSKKWLNNFEQRPTSEQIDTRHLNTRSLFNENIFDNNKLPTSMRQATTIGYFVVFLFLSPFPSLRRYNTNPVIPLTNNNNTSLISATFNDSSRSRKLTDILPVSREAKDYSNNNLSKPYKTQSAVPLTSMYTFPSLINNNWQRDASWRGFGGSTTTTTTPAVNLTRW</sequence>
<dbReference type="EMBL" id="CAJNOQ010007688">
    <property type="protein sequence ID" value="CAF1175971.1"/>
    <property type="molecule type" value="Genomic_DNA"/>
</dbReference>
<dbReference type="InterPro" id="IPR001148">
    <property type="entry name" value="CA_dom"/>
</dbReference>
<dbReference type="SUPFAM" id="SSF51069">
    <property type="entry name" value="Carbonic anhydrase"/>
    <property type="match status" value="1"/>
</dbReference>
<dbReference type="OrthoDB" id="5978072at2759"/>
<evidence type="ECO:0000313" key="7">
    <source>
        <dbReference type="EMBL" id="CAF3940010.1"/>
    </source>
</evidence>
<reference evidence="6" key="1">
    <citation type="submission" date="2021-02" db="EMBL/GenBank/DDBJ databases">
        <authorList>
            <person name="Nowell W R."/>
        </authorList>
    </citation>
    <scope>NUCLEOTIDE SEQUENCE</scope>
</reference>
<dbReference type="GO" id="GO:0005874">
    <property type="term" value="C:microtubule"/>
    <property type="evidence" value="ECO:0007669"/>
    <property type="project" value="InterPro"/>
</dbReference>
<dbReference type="GO" id="GO:0070507">
    <property type="term" value="P:regulation of microtubule cytoskeleton organization"/>
    <property type="evidence" value="ECO:0007669"/>
    <property type="project" value="UniProtKB-UniRule"/>
</dbReference>
<dbReference type="Gene3D" id="3.10.200.10">
    <property type="entry name" value="Alpha carbonic anhydrase"/>
    <property type="match status" value="1"/>
</dbReference>
<evidence type="ECO:0000313" key="8">
    <source>
        <dbReference type="Proteomes" id="UP000663829"/>
    </source>
</evidence>
<evidence type="ECO:0000256" key="2">
    <source>
        <dbReference type="ARBA" id="ARBA00023315"/>
    </source>
</evidence>
<gene>
    <name evidence="6" type="ORF">GPM918_LOCUS22442</name>
    <name evidence="7" type="ORF">SRO942_LOCUS22440</name>
</gene>
<dbReference type="Proteomes" id="UP000663829">
    <property type="component" value="Unassembled WGS sequence"/>
</dbReference>
<comment type="similarity">
    <text evidence="3">Belongs to the acetyltransferase ATAT1 family.</text>
</comment>
<name>A0A814UNX7_9BILA</name>
<dbReference type="InterPro" id="IPR036398">
    <property type="entry name" value="CA_dom_sf"/>
</dbReference>
<dbReference type="AlphaFoldDB" id="A0A814UNX7"/>
<dbReference type="PANTHER" id="PTHR12327:SF0">
    <property type="entry name" value="ALPHA-TUBULIN N-ACETYLTRANSFERASE 1"/>
    <property type="match status" value="1"/>
</dbReference>
<dbReference type="PROSITE" id="PS51144">
    <property type="entry name" value="ALPHA_CA_2"/>
    <property type="match status" value="1"/>
</dbReference>
<dbReference type="InterPro" id="IPR035915">
    <property type="entry name" value="Plakin_repeat_sf"/>
</dbReference>
<feature type="domain" description="N-acetyltransferase" evidence="5">
    <location>
        <begin position="625"/>
        <end position="832"/>
    </location>
</feature>
<evidence type="ECO:0000256" key="3">
    <source>
        <dbReference type="HAMAP-Rule" id="MF_03130"/>
    </source>
</evidence>
<feature type="binding site" evidence="3">
    <location>
        <begin position="766"/>
        <end position="779"/>
    </location>
    <ligand>
        <name>acetyl-CoA</name>
        <dbReference type="ChEBI" id="CHEBI:57288"/>
    </ligand>
</feature>
<evidence type="ECO:0000256" key="1">
    <source>
        <dbReference type="ARBA" id="ARBA00022679"/>
    </source>
</evidence>
<dbReference type="SMART" id="SM01057">
    <property type="entry name" value="Carb_anhydrase"/>
    <property type="match status" value="1"/>
</dbReference>
<dbReference type="Proteomes" id="UP000681722">
    <property type="component" value="Unassembled WGS sequence"/>
</dbReference>
<feature type="domain" description="Alpha-carbonic anhydrase" evidence="4">
    <location>
        <begin position="1"/>
        <end position="291"/>
    </location>
</feature>
<dbReference type="EC" id="2.3.1.108" evidence="3"/>
<comment type="caution">
    <text evidence="6">The sequence shown here is derived from an EMBL/GenBank/DDBJ whole genome shotgun (WGS) entry which is preliminary data.</text>
</comment>
<comment type="caution">
    <text evidence="3">Lacks conserved residue(s) required for the propagation of feature annotation.</text>
</comment>
<dbReference type="GO" id="GO:0019799">
    <property type="term" value="F:tubulin N-acetyltransferase activity"/>
    <property type="evidence" value="ECO:0007669"/>
    <property type="project" value="UniProtKB-UniRule"/>
</dbReference>
<dbReference type="InterPro" id="IPR038746">
    <property type="entry name" value="Atat"/>
</dbReference>
<evidence type="ECO:0000259" key="5">
    <source>
        <dbReference type="PROSITE" id="PS51730"/>
    </source>
</evidence>
<dbReference type="HAMAP" id="MF_03130">
    <property type="entry name" value="mec17"/>
    <property type="match status" value="1"/>
</dbReference>
<keyword evidence="8" id="KW-1185">Reference proteome</keyword>
<dbReference type="EMBL" id="CAJOBC010007688">
    <property type="protein sequence ID" value="CAF3940010.1"/>
    <property type="molecule type" value="Genomic_DNA"/>
</dbReference>
<evidence type="ECO:0000259" key="4">
    <source>
        <dbReference type="PROSITE" id="PS51144"/>
    </source>
</evidence>
<evidence type="ECO:0000313" key="6">
    <source>
        <dbReference type="EMBL" id="CAF1175971.1"/>
    </source>
</evidence>
<dbReference type="Pfam" id="PF05301">
    <property type="entry name" value="Acetyltransf_16"/>
    <property type="match status" value="1"/>
</dbReference>
<organism evidence="6 8">
    <name type="scientific">Didymodactylos carnosus</name>
    <dbReference type="NCBI Taxonomy" id="1234261"/>
    <lineage>
        <taxon>Eukaryota</taxon>
        <taxon>Metazoa</taxon>
        <taxon>Spiralia</taxon>
        <taxon>Gnathifera</taxon>
        <taxon>Rotifera</taxon>
        <taxon>Eurotatoria</taxon>
        <taxon>Bdelloidea</taxon>
        <taxon>Philodinida</taxon>
        <taxon>Philodinidae</taxon>
        <taxon>Didymodactylos</taxon>
    </lineage>
</organism>
<dbReference type="InterPro" id="IPR007965">
    <property type="entry name" value="GNAT_ATAT"/>
</dbReference>
<protein>
    <recommendedName>
        <fullName evidence="3">Alpha-tubulin N-acetyltransferase</fullName>
        <shortName evidence="3">Alpha-TAT</shortName>
        <shortName evidence="3">TAT</shortName>
        <ecNumber evidence="3">2.3.1.108</ecNumber>
    </recommendedName>
    <alternativeName>
        <fullName evidence="3">Acetyltransferase mec-17 homolog</fullName>
    </alternativeName>
</protein>
<keyword evidence="2 3" id="KW-0012">Acyltransferase</keyword>